<protein>
    <submittedName>
        <fullName evidence="1">Uncharacterized protein</fullName>
    </submittedName>
</protein>
<proteinExistence type="predicted"/>
<organism evidence="1 2">
    <name type="scientific">Violaceomyces palustris</name>
    <dbReference type="NCBI Taxonomy" id="1673888"/>
    <lineage>
        <taxon>Eukaryota</taxon>
        <taxon>Fungi</taxon>
        <taxon>Dikarya</taxon>
        <taxon>Basidiomycota</taxon>
        <taxon>Ustilaginomycotina</taxon>
        <taxon>Ustilaginomycetes</taxon>
        <taxon>Violaceomycetales</taxon>
        <taxon>Violaceomycetaceae</taxon>
        <taxon>Violaceomyces</taxon>
    </lineage>
</organism>
<gene>
    <name evidence="1" type="ORF">IE53DRAFT_362197</name>
</gene>
<sequence>MSSLAVPSSSQTQSSSNAASASSANKTKDLFNAALQARNPTNNYIAHLKIWEDAADEGNSAAPQRKARYLILAVQKDTGRVTINKAKRNANGSFSIGKDWDLNTLREVHVYEPDIFSITLSRPYKWQTQQPREQQLFLQSLIKVYRKYTQDPGPRCIGIDIPATIPTPPATASGERPGSASRTHSSSSVSTVRPQRIELPKISTNFQDRPVGGQMPRSPTSRGTMTPGEQDGFFDPRNRRPSDALPTPTRNLMHETNDMAGSHGGAAVVTPPAQAARSSNSSTTPQRPSHTPSASQSNRRLVVNESSPTTAPMINLPVDEDPTGMAETRSRTSRESQRSALSISPSKQQIKERSGSPSPSHEPPSRIYGRSSEERSRQNPSPLSKTVTLPPSSSSPSDSSARGFFSGGGLKPQASSDSLSAASAASGGGARARLSAVEPVRGGAAYERMLLAGTGLSGVAEAIDDDDNDDDPYGGAVLGGDEDHDIETSILNKKRATLGRPKIARLNSDERLASREKRAAATSNGNGSSAAILEDDDGDDDEDTTLLNVEEMLEGFEWKSTNVGIKSYGDSSLSLRSKGTADVIEARLLDELAALESANIHAIIESDDRVALVVEQMEQALLQLDMMDSMIAGFKAQLNARADDISHIESQNRGLQVQTSNQRLLAAEIENLINTINVDEAALHKLSAGRLESPEGIAELEVAAGSLYKSMLQARRDNDGSSGTAAGSDMAATTERLAEHEAYSTRFCKRVLDYLTVTFSVEAQKLLNDPSRSASLSPPVPVLKDHSPMEEVLGRYCGLLLYMKEASPQHFARLSAAYFASASEAYKAEMSKLFSIWKNQVRKCSEEDLLETSFVANQGGVGGSSVAAIRSGTIRRPLGRDKSSRGVRGKGEVSGAEAFQRLVSSIVPLIIKEQAFISDLLHINDNHVTFADYMDLEPYFRRRAAGVFASSTSGPLREMKNALDLIFGFLATEWQNFTDAALMKEKIQIFGILAGLDRAIVEAEEYNCDSLLKSLSKLHMRLASQLDRFVGEQIKGIEQTKLTVKKRKGVVHFIKVFPIIATASQVFVERVESQLVNAETLNIRTAVDNYYEQICRSMFDALQTISRVDGSHHYGGSGGMDEDKGQLNHHVILIENMHYFITEVTRNRNAALNALVKRADGILGDSLTAYVHFVLRRPLGKMMDFGDGIDSLLRSTPALEVSLHSAYSKSAMKRLVKEYTQKDVRKAVEALSKRVAKHFGEDEDGNPTSSSIVPSSGISSSNGGGGAEGERNNPESEEVLEKVWNSCRENFSKEVERLIRILRECYPDTSQAGQILEVSSADVNRLFASNPPGGRRR</sequence>
<dbReference type="Proteomes" id="UP000245626">
    <property type="component" value="Unassembled WGS sequence"/>
</dbReference>
<reference evidence="1 2" key="1">
    <citation type="journal article" date="2018" name="Mol. Biol. Evol.">
        <title>Broad Genomic Sampling Reveals a Smut Pathogenic Ancestry of the Fungal Clade Ustilaginomycotina.</title>
        <authorList>
            <person name="Kijpornyongpan T."/>
            <person name="Mondo S.J."/>
            <person name="Barry K."/>
            <person name="Sandor L."/>
            <person name="Lee J."/>
            <person name="Lipzen A."/>
            <person name="Pangilinan J."/>
            <person name="LaButti K."/>
            <person name="Hainaut M."/>
            <person name="Henrissat B."/>
            <person name="Grigoriev I.V."/>
            <person name="Spatafora J.W."/>
            <person name="Aime M.C."/>
        </authorList>
    </citation>
    <scope>NUCLEOTIDE SEQUENCE [LARGE SCALE GENOMIC DNA]</scope>
    <source>
        <strain evidence="1 2">SA 807</strain>
    </source>
</reference>
<evidence type="ECO:0000313" key="2">
    <source>
        <dbReference type="Proteomes" id="UP000245626"/>
    </source>
</evidence>
<name>A0ACD0NY19_9BASI</name>
<keyword evidence="2" id="KW-1185">Reference proteome</keyword>
<evidence type="ECO:0000313" key="1">
    <source>
        <dbReference type="EMBL" id="PWN50662.1"/>
    </source>
</evidence>
<dbReference type="EMBL" id="KZ819910">
    <property type="protein sequence ID" value="PWN50662.1"/>
    <property type="molecule type" value="Genomic_DNA"/>
</dbReference>
<accession>A0ACD0NY19</accession>